<dbReference type="OrthoDB" id="8901487at2"/>
<organism evidence="1 2">
    <name type="scientific">Paraburkholderia fungorum</name>
    <dbReference type="NCBI Taxonomy" id="134537"/>
    <lineage>
        <taxon>Bacteria</taxon>
        <taxon>Pseudomonadati</taxon>
        <taxon>Pseudomonadota</taxon>
        <taxon>Betaproteobacteria</taxon>
        <taxon>Burkholderiales</taxon>
        <taxon>Burkholderiaceae</taxon>
        <taxon>Paraburkholderia</taxon>
    </lineage>
</organism>
<evidence type="ECO:0000313" key="1">
    <source>
        <dbReference type="EMBL" id="SDR29710.1"/>
    </source>
</evidence>
<dbReference type="Proteomes" id="UP000183487">
    <property type="component" value="Unassembled WGS sequence"/>
</dbReference>
<evidence type="ECO:0000313" key="2">
    <source>
        <dbReference type="Proteomes" id="UP000183487"/>
    </source>
</evidence>
<dbReference type="RefSeq" id="WP_143026337.1">
    <property type="nucleotide sequence ID" value="NZ_FNKP01000002.1"/>
</dbReference>
<gene>
    <name evidence="1" type="ORF">SAMN05443245_4365</name>
</gene>
<keyword evidence="2" id="KW-1185">Reference proteome</keyword>
<name>A0A1H1HWD0_9BURK</name>
<dbReference type="EMBL" id="FNKP01000002">
    <property type="protein sequence ID" value="SDR29710.1"/>
    <property type="molecule type" value="Genomic_DNA"/>
</dbReference>
<reference evidence="2" key="1">
    <citation type="submission" date="2016-10" db="EMBL/GenBank/DDBJ databases">
        <authorList>
            <person name="Varghese N."/>
            <person name="Submissions S."/>
        </authorList>
    </citation>
    <scope>NUCLEOTIDE SEQUENCE [LARGE SCALE GENOMIC DNA]</scope>
    <source>
        <strain evidence="2">GAS106B</strain>
    </source>
</reference>
<proteinExistence type="predicted"/>
<protein>
    <submittedName>
        <fullName evidence="1">Uncharacterized protein</fullName>
    </submittedName>
</protein>
<dbReference type="AlphaFoldDB" id="A0A1H1HWD0"/>
<sequence>MHTMQRWTLSWKHGEATIQSLDAMLAPVQVELGGGRSLSPLHDAPWGDDPTDSFFDPGRVAVPPAGHPLADRSGLRFLVEEPRTLRYRLSARIVIPSPRPAVFQSHRH</sequence>
<accession>A0A1H1HWD0</accession>